<dbReference type="PANTHER" id="PTHR43433">
    <property type="entry name" value="HYDROLASE, ALPHA/BETA FOLD FAMILY PROTEIN"/>
    <property type="match status" value="1"/>
</dbReference>
<protein>
    <submittedName>
        <fullName evidence="2">Alpha/beta hydrolase</fullName>
    </submittedName>
</protein>
<dbReference type="RefSeq" id="WP_269036021.1">
    <property type="nucleotide sequence ID" value="NZ_CP114040.1"/>
</dbReference>
<dbReference type="Gene3D" id="3.40.50.1820">
    <property type="entry name" value="alpha/beta hydrolase"/>
    <property type="match status" value="1"/>
</dbReference>
<gene>
    <name evidence="2" type="ORF">O0S08_46695</name>
</gene>
<reference evidence="2" key="1">
    <citation type="submission" date="2022-11" db="EMBL/GenBank/DDBJ databases">
        <title>Minimal conservation of predation-associated metabolite biosynthetic gene clusters underscores biosynthetic potential of Myxococcota including descriptions for ten novel species: Archangium lansinium sp. nov., Myxococcus landrumus sp. nov., Nannocystis bai.</title>
        <authorList>
            <person name="Ahearne A."/>
            <person name="Stevens C."/>
            <person name="Dowd S."/>
        </authorList>
    </citation>
    <scope>NUCLEOTIDE SEQUENCE</scope>
    <source>
        <strain evidence="2">Fl3</strain>
    </source>
</reference>
<dbReference type="SUPFAM" id="SSF53474">
    <property type="entry name" value="alpha/beta-Hydrolases"/>
    <property type="match status" value="1"/>
</dbReference>
<dbReference type="PANTHER" id="PTHR43433:SF5">
    <property type="entry name" value="AB HYDROLASE-1 DOMAIN-CONTAINING PROTEIN"/>
    <property type="match status" value="1"/>
</dbReference>
<evidence type="ECO:0000259" key="1">
    <source>
        <dbReference type="Pfam" id="PF12697"/>
    </source>
</evidence>
<proteinExistence type="predicted"/>
<organism evidence="2 3">
    <name type="scientific">Nannocystis punicea</name>
    <dbReference type="NCBI Taxonomy" id="2995304"/>
    <lineage>
        <taxon>Bacteria</taxon>
        <taxon>Pseudomonadati</taxon>
        <taxon>Myxococcota</taxon>
        <taxon>Polyangia</taxon>
        <taxon>Nannocystales</taxon>
        <taxon>Nannocystaceae</taxon>
        <taxon>Nannocystis</taxon>
    </lineage>
</organism>
<dbReference type="InterPro" id="IPR000073">
    <property type="entry name" value="AB_hydrolase_1"/>
</dbReference>
<evidence type="ECO:0000313" key="2">
    <source>
        <dbReference type="EMBL" id="WAS93678.1"/>
    </source>
</evidence>
<keyword evidence="2" id="KW-0378">Hydrolase</keyword>
<sequence>MRSWSLRRPDGVALVGESRGQGEPVVLVHATGMTRRAFAAAADQLARHLRVVTYDRRGWGDSRGKIEPQRWWATHGDDLIAVIESMGEAAEVVAWAGGSAAAIHAALRRPELVRRLVLFEPTIGAGPPRSRRLRHLRRSLAWAAVGEHRRSRAVFWRATTRRGTWSPATGHRGITCAFDHVRSDIREMLLNAPGPLADELRAGTEDALLERLAELRPEVHILLAGMSVREVYRIADRWVERCQTAGFRGEDDCDALLPLDRPRVFAACVLEMLGYADWRAIAAARLAELREVLRLPALERARVKCVRNSEVFVPDAVTGALRWDAEAESASASLVVGSTYEVTGVSAHELGVIDECGEDCGYPPGWFEPVAIDW</sequence>
<dbReference type="InterPro" id="IPR050471">
    <property type="entry name" value="AB_hydrolase"/>
</dbReference>
<dbReference type="Pfam" id="PF12697">
    <property type="entry name" value="Abhydrolase_6"/>
    <property type="match status" value="1"/>
</dbReference>
<dbReference type="GO" id="GO:0016787">
    <property type="term" value="F:hydrolase activity"/>
    <property type="evidence" value="ECO:0007669"/>
    <property type="project" value="UniProtKB-KW"/>
</dbReference>
<accession>A0ABY7H3E6</accession>
<dbReference type="InterPro" id="IPR029058">
    <property type="entry name" value="AB_hydrolase_fold"/>
</dbReference>
<evidence type="ECO:0000313" key="3">
    <source>
        <dbReference type="Proteomes" id="UP001164459"/>
    </source>
</evidence>
<dbReference type="Proteomes" id="UP001164459">
    <property type="component" value="Chromosome"/>
</dbReference>
<feature type="domain" description="AB hydrolase-1" evidence="1">
    <location>
        <begin position="25"/>
        <end position="267"/>
    </location>
</feature>
<name>A0ABY7H3E6_9BACT</name>
<dbReference type="EMBL" id="CP114040">
    <property type="protein sequence ID" value="WAS93678.1"/>
    <property type="molecule type" value="Genomic_DNA"/>
</dbReference>
<keyword evidence="3" id="KW-1185">Reference proteome</keyword>